<dbReference type="EMBL" id="JAEMUH010000003">
    <property type="protein sequence ID" value="MBJ7549775.1"/>
    <property type="molecule type" value="Genomic_DNA"/>
</dbReference>
<sequence length="370" mass="41424">MASAQWGANVAMTPSQDLLVTSPDIDFFQQLRVLESQARKRNGDASAPIGYDFPLYREFVDFCVVQSLVSPYAAKLKLETLPEQYGFQKQRLQVACFGLTGPSGVLPQHYTEMLAQRVRDKDSALSVLLDGFNARAISFLYRAWQKNRLAVLEEQAQQQSASESSLPTRKMLMSYTGLRHGSPQQTASTDSSEEDDLVVPSSEDIAYYFSGYFSQRPRNANALTKMMSHVLKCQVTLMPFFGRWFDLDNTQQNVLGSANCTLGQSFVIGRSVYEGGFSMRLKTEPLSFRKFQQIRPGGKLFDCLQDLLIAYLGPDYWVDLQVVLKGHERPALTLGQRNANAPELALGEGLWLSSEPAAYDVADTIYSLNR</sequence>
<gene>
    <name evidence="1" type="primary">tssG</name>
    <name evidence="1" type="ORF">JHD44_03710</name>
</gene>
<dbReference type="RefSeq" id="WP_199461228.1">
    <property type="nucleotide sequence ID" value="NZ_JAEMUH010000003.1"/>
</dbReference>
<organism evidence="1 2">
    <name type="scientific">Marinomonas ostreistagni</name>
    <dbReference type="NCBI Taxonomy" id="359209"/>
    <lineage>
        <taxon>Bacteria</taxon>
        <taxon>Pseudomonadati</taxon>
        <taxon>Pseudomonadota</taxon>
        <taxon>Gammaproteobacteria</taxon>
        <taxon>Oceanospirillales</taxon>
        <taxon>Oceanospirillaceae</taxon>
        <taxon>Marinomonas</taxon>
    </lineage>
</organism>
<proteinExistence type="predicted"/>
<name>A0ABS0Z7Y9_9GAMM</name>
<dbReference type="Pfam" id="PF06996">
    <property type="entry name" value="T6SS_TssG"/>
    <property type="match status" value="1"/>
</dbReference>
<accession>A0ABS0Z7Y9</accession>
<dbReference type="NCBIfam" id="TIGR03347">
    <property type="entry name" value="VI_chp_1"/>
    <property type="match status" value="1"/>
</dbReference>
<evidence type="ECO:0000313" key="1">
    <source>
        <dbReference type="EMBL" id="MBJ7549775.1"/>
    </source>
</evidence>
<evidence type="ECO:0000313" key="2">
    <source>
        <dbReference type="Proteomes" id="UP000598488"/>
    </source>
</evidence>
<dbReference type="PANTHER" id="PTHR35564">
    <property type="match status" value="1"/>
</dbReference>
<reference evidence="1 2" key="1">
    <citation type="submission" date="2020-12" db="EMBL/GenBank/DDBJ databases">
        <title>Comparative genome analysis of fungal antagonists Marinomonas ostreistagni 398 and M. spartinae 468.</title>
        <authorList>
            <person name="Fields J.L."/>
            <person name="Mavrodi O.V."/>
            <person name="Biber P.D."/>
            <person name="Indest K.J."/>
            <person name="Mavrodi D.V."/>
        </authorList>
    </citation>
    <scope>NUCLEOTIDE SEQUENCE [LARGE SCALE GENOMIC DNA]</scope>
    <source>
        <strain evidence="1 2">USM7</strain>
    </source>
</reference>
<keyword evidence="2" id="KW-1185">Reference proteome</keyword>
<dbReference type="InterPro" id="IPR010732">
    <property type="entry name" value="T6SS_TssG-like"/>
</dbReference>
<comment type="caution">
    <text evidence="1">The sequence shown here is derived from an EMBL/GenBank/DDBJ whole genome shotgun (WGS) entry which is preliminary data.</text>
</comment>
<dbReference type="Proteomes" id="UP000598488">
    <property type="component" value="Unassembled WGS sequence"/>
</dbReference>
<protein>
    <submittedName>
        <fullName evidence="1">Type VI secretion system baseplate subunit TssG</fullName>
    </submittedName>
</protein>
<dbReference type="PANTHER" id="PTHR35564:SF4">
    <property type="entry name" value="CYTOPLASMIC PROTEIN"/>
    <property type="match status" value="1"/>
</dbReference>